<dbReference type="EMBL" id="BK015170">
    <property type="protein sequence ID" value="DAD93978.1"/>
    <property type="molecule type" value="Genomic_DNA"/>
</dbReference>
<name>A0A8S5NI41_9CAUD</name>
<accession>A0A8S5NI41</accession>
<sequence length="47" mass="5073">MLKKLLTAKNADRDNYCLLFVAMALILTIVCVALAADAIQRSFGICG</sequence>
<evidence type="ECO:0000313" key="1">
    <source>
        <dbReference type="EMBL" id="DAD93978.1"/>
    </source>
</evidence>
<reference evidence="1" key="1">
    <citation type="journal article" date="2021" name="Proc. Natl. Acad. Sci. U.S.A.">
        <title>A Catalog of Tens of Thousands of Viruses from Human Metagenomes Reveals Hidden Associations with Chronic Diseases.</title>
        <authorList>
            <person name="Tisza M.J."/>
            <person name="Buck C.B."/>
        </authorList>
    </citation>
    <scope>NUCLEOTIDE SEQUENCE</scope>
    <source>
        <strain evidence="1">CtRg81</strain>
    </source>
</reference>
<proteinExistence type="predicted"/>
<organism evidence="1">
    <name type="scientific">Siphoviridae sp. ctRg81</name>
    <dbReference type="NCBI Taxonomy" id="2826336"/>
    <lineage>
        <taxon>Viruses</taxon>
        <taxon>Duplodnaviria</taxon>
        <taxon>Heunggongvirae</taxon>
        <taxon>Uroviricota</taxon>
        <taxon>Caudoviricetes</taxon>
    </lineage>
</organism>
<protein>
    <submittedName>
        <fullName evidence="1">Uncharacterized protein</fullName>
    </submittedName>
</protein>